<dbReference type="Proteomes" id="UP000663829">
    <property type="component" value="Unassembled WGS sequence"/>
</dbReference>
<dbReference type="PROSITE" id="PS00284">
    <property type="entry name" value="SERPIN"/>
    <property type="match status" value="1"/>
</dbReference>
<sequence length="90" mass="10452">MKCFPGLEMLGIGCSPMLRKKKWPFPLAITRRAVNCDRSQCLGYIIQMSTDSFPLVEFPPITFRCDRSFIYMIREHSSSITLFQGRFIKP</sequence>
<protein>
    <recommendedName>
        <fullName evidence="4">Serpin domain-containing protein</fullName>
    </recommendedName>
</protein>
<dbReference type="AlphaFoldDB" id="A0A814UT55"/>
<accession>A0A814UT55</accession>
<evidence type="ECO:0000313" key="3">
    <source>
        <dbReference type="Proteomes" id="UP000663829"/>
    </source>
</evidence>
<evidence type="ECO:0008006" key="4">
    <source>
        <dbReference type="Google" id="ProtNLM"/>
    </source>
</evidence>
<dbReference type="EMBL" id="CAJNOQ010007778">
    <property type="protein sequence ID" value="CAF1178535.1"/>
    <property type="molecule type" value="Genomic_DNA"/>
</dbReference>
<dbReference type="EMBL" id="CAJOBC010007779">
    <property type="protein sequence ID" value="CAF3942732.1"/>
    <property type="molecule type" value="Genomic_DNA"/>
</dbReference>
<dbReference type="SUPFAM" id="SSF56574">
    <property type="entry name" value="Serpins"/>
    <property type="match status" value="1"/>
</dbReference>
<gene>
    <name evidence="1" type="ORF">GPM918_LOCUS22572</name>
    <name evidence="2" type="ORF">SRO942_LOCUS22571</name>
</gene>
<evidence type="ECO:0000313" key="1">
    <source>
        <dbReference type="EMBL" id="CAF1178535.1"/>
    </source>
</evidence>
<dbReference type="InterPro" id="IPR023795">
    <property type="entry name" value="Serpin_CS"/>
</dbReference>
<evidence type="ECO:0000313" key="2">
    <source>
        <dbReference type="EMBL" id="CAF3942732.1"/>
    </source>
</evidence>
<proteinExistence type="predicted"/>
<reference evidence="1" key="1">
    <citation type="submission" date="2021-02" db="EMBL/GenBank/DDBJ databases">
        <authorList>
            <person name="Nowell W R."/>
        </authorList>
    </citation>
    <scope>NUCLEOTIDE SEQUENCE</scope>
</reference>
<keyword evidence="3" id="KW-1185">Reference proteome</keyword>
<dbReference type="InterPro" id="IPR036186">
    <property type="entry name" value="Serpin_sf"/>
</dbReference>
<comment type="caution">
    <text evidence="1">The sequence shown here is derived from an EMBL/GenBank/DDBJ whole genome shotgun (WGS) entry which is preliminary data.</text>
</comment>
<dbReference type="InterPro" id="IPR042185">
    <property type="entry name" value="Serpin_sf_2"/>
</dbReference>
<name>A0A814UT55_9BILA</name>
<dbReference type="Gene3D" id="2.30.39.10">
    <property type="entry name" value="Alpha-1-antitrypsin, domain 1"/>
    <property type="match status" value="1"/>
</dbReference>
<dbReference type="Proteomes" id="UP000681722">
    <property type="component" value="Unassembled WGS sequence"/>
</dbReference>
<organism evidence="1 3">
    <name type="scientific">Didymodactylos carnosus</name>
    <dbReference type="NCBI Taxonomy" id="1234261"/>
    <lineage>
        <taxon>Eukaryota</taxon>
        <taxon>Metazoa</taxon>
        <taxon>Spiralia</taxon>
        <taxon>Gnathifera</taxon>
        <taxon>Rotifera</taxon>
        <taxon>Eurotatoria</taxon>
        <taxon>Bdelloidea</taxon>
        <taxon>Philodinida</taxon>
        <taxon>Philodinidae</taxon>
        <taxon>Didymodactylos</taxon>
    </lineage>
</organism>